<dbReference type="InterPro" id="IPR011050">
    <property type="entry name" value="Pectin_lyase_fold/virulence"/>
</dbReference>
<dbReference type="SUPFAM" id="SSF51126">
    <property type="entry name" value="Pectin lyase-like"/>
    <property type="match status" value="1"/>
</dbReference>
<feature type="chain" id="PRO_5021928601" description="Right handed beta helix domain-containing protein" evidence="1">
    <location>
        <begin position="20"/>
        <end position="386"/>
    </location>
</feature>
<protein>
    <recommendedName>
        <fullName evidence="4">Right handed beta helix domain-containing protein</fullName>
    </recommendedName>
</protein>
<evidence type="ECO:0000313" key="3">
    <source>
        <dbReference type="Proteomes" id="UP000318733"/>
    </source>
</evidence>
<comment type="caution">
    <text evidence="2">The sequence shown here is derived from an EMBL/GenBank/DDBJ whole genome shotgun (WGS) entry which is preliminary data.</text>
</comment>
<dbReference type="Gene3D" id="2.160.20.10">
    <property type="entry name" value="Single-stranded right-handed beta-helix, Pectin lyase-like"/>
    <property type="match status" value="1"/>
</dbReference>
<feature type="signal peptide" evidence="1">
    <location>
        <begin position="1"/>
        <end position="19"/>
    </location>
</feature>
<name>A0A556MLD5_9SPHI</name>
<dbReference type="InterPro" id="IPR012334">
    <property type="entry name" value="Pectin_lyas_fold"/>
</dbReference>
<keyword evidence="3" id="KW-1185">Reference proteome</keyword>
<organism evidence="2 3">
    <name type="scientific">Mucilaginibacter corticis</name>
    <dbReference type="NCBI Taxonomy" id="2597670"/>
    <lineage>
        <taxon>Bacteria</taxon>
        <taxon>Pseudomonadati</taxon>
        <taxon>Bacteroidota</taxon>
        <taxon>Sphingobacteriia</taxon>
        <taxon>Sphingobacteriales</taxon>
        <taxon>Sphingobacteriaceae</taxon>
        <taxon>Mucilaginibacter</taxon>
    </lineage>
</organism>
<proteinExistence type="predicted"/>
<dbReference type="Proteomes" id="UP000318733">
    <property type="component" value="Unassembled WGS sequence"/>
</dbReference>
<evidence type="ECO:0008006" key="4">
    <source>
        <dbReference type="Google" id="ProtNLM"/>
    </source>
</evidence>
<keyword evidence="1" id="KW-0732">Signal</keyword>
<evidence type="ECO:0000313" key="2">
    <source>
        <dbReference type="EMBL" id="TSJ40741.1"/>
    </source>
</evidence>
<dbReference type="OrthoDB" id="733944at2"/>
<dbReference type="EMBL" id="VLPK01000002">
    <property type="protein sequence ID" value="TSJ40741.1"/>
    <property type="molecule type" value="Genomic_DNA"/>
</dbReference>
<dbReference type="RefSeq" id="WP_144248779.1">
    <property type="nucleotide sequence ID" value="NZ_VLPK01000002.1"/>
</dbReference>
<accession>A0A556MLD5</accession>
<evidence type="ECO:0000256" key="1">
    <source>
        <dbReference type="SAM" id="SignalP"/>
    </source>
</evidence>
<reference evidence="2 3" key="1">
    <citation type="submission" date="2019-07" db="EMBL/GenBank/DDBJ databases">
        <authorList>
            <person name="Huq M.A."/>
        </authorList>
    </citation>
    <scope>NUCLEOTIDE SEQUENCE [LARGE SCALE GENOMIC DNA]</scope>
    <source>
        <strain evidence="2 3">MAH-19</strain>
    </source>
</reference>
<gene>
    <name evidence="2" type="ORF">FO440_13430</name>
</gene>
<dbReference type="AlphaFoldDB" id="A0A556MLD5"/>
<sequence length="386" mass="42129">MKKTILVLITAFIGYIAKAQTKLSADIAANTIVLGSGEGFLIIDGANNRYAPGTRIIVKPGIYTNGLIVQNLKDVIISGKDVTVDGLSQTAEGFNSCLNLGNLNNVKITGFTTQNNGYRMLNINSRLVGVTLDSLSFINCSQGIYVNNSNKLIWDGTEKTVNLLNFKITNSEFINCGTNELGGGIEHGYVYNLVKNVVISNNIFTGGNPGDLIACKAVDGFKVFNNTIDGVNPTTNGDNRLIMMTGNGDAYNNKFTNYEGHAIAVWPVSFGKVVKTSHFYNNVCIGSRRYAAFEFQEFKEFAIHGITTKSDLIVNNNVCGDINTDHWTGYPGTFIDNYQFGYMGGKVTLTNNKGFNFFPVPTNNVYWNLAKPSVVHGNVYTAEQSK</sequence>